<gene>
    <name evidence="8" type="ORF">RJ640_026039</name>
</gene>
<dbReference type="GO" id="GO:0004252">
    <property type="term" value="F:serine-type endopeptidase activity"/>
    <property type="evidence" value="ECO:0007669"/>
    <property type="project" value="InterPro"/>
</dbReference>
<dbReference type="PANTHER" id="PTHR22936:SF75">
    <property type="entry name" value="RHOMBOID-LIKE PROTEIN 8"/>
    <property type="match status" value="1"/>
</dbReference>
<evidence type="ECO:0000259" key="7">
    <source>
        <dbReference type="Pfam" id="PF01694"/>
    </source>
</evidence>
<sequence>MRSLPQGEANTWVISLFVIIHLIAFASTMIVNDCWRNSNGDCSLKPLGRLSFQPLPENPLLGPSANASYVVSVNQFGRRSFLFNIPDLLARKGWMEMLDQMGALRQTLFAKHQERWRLFTSPWLHSGLVHLLINLSSVIFVGIHLEQEFGPCISFLLEFNIRIGVIYIISALTGNLIAVLFLQDRPSVASSGALCGLLGAMLSGLLRNWKLYTKKCAALVALFLMLVISLALGLLPYINNFSNIGGFISGFLLGFVLLFCPQLRKMSQSEGGLFDLDVKHPVKLKQKLDRPVLRIVSLLVFSFLLAGVTLAVLHGINVNKSCSWCHYIDCIPSKWWSCSDNPVHCETIVNLGRMTLTCTGSDKFSVFPFTNVSQARKEDLCYLLCS</sequence>
<name>A0AA88S2R1_9ASTE</name>
<keyword evidence="9" id="KW-1185">Reference proteome</keyword>
<protein>
    <recommendedName>
        <fullName evidence="6">RHOMBOID-like protein</fullName>
        <ecNumber evidence="6">3.4.21.105</ecNumber>
    </recommendedName>
</protein>
<evidence type="ECO:0000256" key="2">
    <source>
        <dbReference type="ARBA" id="ARBA00009045"/>
    </source>
</evidence>
<evidence type="ECO:0000256" key="4">
    <source>
        <dbReference type="ARBA" id="ARBA00022989"/>
    </source>
</evidence>
<comment type="caution">
    <text evidence="8">The sequence shown here is derived from an EMBL/GenBank/DDBJ whole genome shotgun (WGS) entry which is preliminary data.</text>
</comment>
<evidence type="ECO:0000256" key="1">
    <source>
        <dbReference type="ARBA" id="ARBA00004141"/>
    </source>
</evidence>
<comment type="similarity">
    <text evidence="2 6">Belongs to the peptidase S54 family.</text>
</comment>
<dbReference type="SUPFAM" id="SSF144091">
    <property type="entry name" value="Rhomboid-like"/>
    <property type="match status" value="1"/>
</dbReference>
<dbReference type="GO" id="GO:0006508">
    <property type="term" value="P:proteolysis"/>
    <property type="evidence" value="ECO:0007669"/>
    <property type="project" value="UniProtKB-KW"/>
</dbReference>
<feature type="transmembrane region" description="Helical" evidence="6">
    <location>
        <begin position="292"/>
        <end position="313"/>
    </location>
</feature>
<feature type="transmembrane region" description="Helical" evidence="6">
    <location>
        <begin position="12"/>
        <end position="31"/>
    </location>
</feature>
<reference evidence="8" key="1">
    <citation type="submission" date="2022-12" db="EMBL/GenBank/DDBJ databases">
        <title>Draft genome assemblies for two species of Escallonia (Escalloniales).</title>
        <authorList>
            <person name="Chanderbali A."/>
            <person name="Dervinis C."/>
            <person name="Anghel I."/>
            <person name="Soltis D."/>
            <person name="Soltis P."/>
            <person name="Zapata F."/>
        </authorList>
    </citation>
    <scope>NUCLEOTIDE SEQUENCE</scope>
    <source>
        <strain evidence="8">UCBG92.1500</strain>
        <tissue evidence="8">Leaf</tissue>
    </source>
</reference>
<keyword evidence="6" id="KW-0378">Hydrolase</keyword>
<keyword evidence="4 6" id="KW-1133">Transmembrane helix</keyword>
<organism evidence="8 9">
    <name type="scientific">Escallonia rubra</name>
    <dbReference type="NCBI Taxonomy" id="112253"/>
    <lineage>
        <taxon>Eukaryota</taxon>
        <taxon>Viridiplantae</taxon>
        <taxon>Streptophyta</taxon>
        <taxon>Embryophyta</taxon>
        <taxon>Tracheophyta</taxon>
        <taxon>Spermatophyta</taxon>
        <taxon>Magnoliopsida</taxon>
        <taxon>eudicotyledons</taxon>
        <taxon>Gunneridae</taxon>
        <taxon>Pentapetalae</taxon>
        <taxon>asterids</taxon>
        <taxon>campanulids</taxon>
        <taxon>Escalloniales</taxon>
        <taxon>Escalloniaceae</taxon>
        <taxon>Escallonia</taxon>
    </lineage>
</organism>
<dbReference type="Proteomes" id="UP001187471">
    <property type="component" value="Unassembled WGS sequence"/>
</dbReference>
<dbReference type="InterPro" id="IPR035952">
    <property type="entry name" value="Rhomboid-like_sf"/>
</dbReference>
<feature type="transmembrane region" description="Helical" evidence="6">
    <location>
        <begin position="123"/>
        <end position="143"/>
    </location>
</feature>
<evidence type="ECO:0000256" key="5">
    <source>
        <dbReference type="ARBA" id="ARBA00023136"/>
    </source>
</evidence>
<dbReference type="InterPro" id="IPR002610">
    <property type="entry name" value="Peptidase_S54_rhomboid-like"/>
</dbReference>
<keyword evidence="5 6" id="KW-0472">Membrane</keyword>
<comment type="catalytic activity">
    <reaction evidence="6">
        <text>Cleaves type-1 transmembrane domains using a catalytic dyad composed of serine and histidine that are contributed by different transmembrane domains.</text>
        <dbReference type="EC" id="3.4.21.105"/>
    </reaction>
</comment>
<feature type="transmembrane region" description="Helical" evidence="6">
    <location>
        <begin position="164"/>
        <end position="182"/>
    </location>
</feature>
<dbReference type="InterPro" id="IPR022764">
    <property type="entry name" value="Peptidase_S54_rhomboid_dom"/>
</dbReference>
<comment type="subcellular location">
    <subcellularLocation>
        <location evidence="1 6">Membrane</location>
        <topology evidence="1 6">Multi-pass membrane protein</topology>
    </subcellularLocation>
</comment>
<dbReference type="AlphaFoldDB" id="A0AA88S2R1"/>
<comment type="function">
    <text evidence="6">Serine protease involved in intramembrane proteolysis.</text>
</comment>
<keyword evidence="6" id="KW-0645">Protease</keyword>
<evidence type="ECO:0000313" key="9">
    <source>
        <dbReference type="Proteomes" id="UP001187471"/>
    </source>
</evidence>
<feature type="transmembrane region" description="Helical" evidence="6">
    <location>
        <begin position="244"/>
        <end position="260"/>
    </location>
</feature>
<dbReference type="EC" id="3.4.21.105" evidence="6"/>
<keyword evidence="6" id="KW-0720">Serine protease</keyword>
<accession>A0AA88S2R1</accession>
<feature type="transmembrane region" description="Helical" evidence="6">
    <location>
        <begin position="188"/>
        <end position="206"/>
    </location>
</feature>
<dbReference type="PANTHER" id="PTHR22936">
    <property type="entry name" value="RHOMBOID-RELATED"/>
    <property type="match status" value="1"/>
</dbReference>
<dbReference type="Pfam" id="PF01694">
    <property type="entry name" value="Rhomboid"/>
    <property type="match status" value="1"/>
</dbReference>
<feature type="domain" description="Peptidase S54 rhomboid" evidence="7">
    <location>
        <begin position="113"/>
        <end position="258"/>
    </location>
</feature>
<evidence type="ECO:0000256" key="3">
    <source>
        <dbReference type="ARBA" id="ARBA00022692"/>
    </source>
</evidence>
<proteinExistence type="inferred from homology"/>
<feature type="transmembrane region" description="Helical" evidence="6">
    <location>
        <begin position="218"/>
        <end position="238"/>
    </location>
</feature>
<dbReference type="Gene3D" id="1.20.1540.10">
    <property type="entry name" value="Rhomboid-like"/>
    <property type="match status" value="1"/>
</dbReference>
<evidence type="ECO:0000313" key="8">
    <source>
        <dbReference type="EMBL" id="KAK2994842.1"/>
    </source>
</evidence>
<dbReference type="GO" id="GO:0016020">
    <property type="term" value="C:membrane"/>
    <property type="evidence" value="ECO:0007669"/>
    <property type="project" value="UniProtKB-SubCell"/>
</dbReference>
<keyword evidence="3 6" id="KW-0812">Transmembrane</keyword>
<dbReference type="EMBL" id="JAVXUO010000167">
    <property type="protein sequence ID" value="KAK2994842.1"/>
    <property type="molecule type" value="Genomic_DNA"/>
</dbReference>
<evidence type="ECO:0000256" key="6">
    <source>
        <dbReference type="RuleBase" id="RU362115"/>
    </source>
</evidence>